<protein>
    <submittedName>
        <fullName evidence="4">K(+)/H(+) antiporter</fullName>
    </submittedName>
</protein>
<dbReference type="OrthoDB" id="2687058at2759"/>
<keyword evidence="1" id="KW-0813">Transport</keyword>
<dbReference type="GO" id="GO:0006811">
    <property type="term" value="P:monoatomic ion transport"/>
    <property type="evidence" value="ECO:0007669"/>
    <property type="project" value="UniProtKB-KW"/>
</dbReference>
<evidence type="ECO:0000313" key="4">
    <source>
        <dbReference type="EMBL" id="KAJ1971104.1"/>
    </source>
</evidence>
<dbReference type="AlphaFoldDB" id="A0A9W8AW54"/>
<evidence type="ECO:0000313" key="5">
    <source>
        <dbReference type="Proteomes" id="UP001151582"/>
    </source>
</evidence>
<dbReference type="Gene3D" id="3.40.50.12370">
    <property type="match status" value="1"/>
</dbReference>
<dbReference type="Proteomes" id="UP001151582">
    <property type="component" value="Unassembled WGS sequence"/>
</dbReference>
<feature type="compositionally biased region" description="Basic and acidic residues" evidence="3">
    <location>
        <begin position="1"/>
        <end position="13"/>
    </location>
</feature>
<evidence type="ECO:0000256" key="1">
    <source>
        <dbReference type="ARBA" id="ARBA00022448"/>
    </source>
</evidence>
<evidence type="ECO:0000256" key="2">
    <source>
        <dbReference type="ARBA" id="ARBA00023065"/>
    </source>
</evidence>
<evidence type="ECO:0000256" key="3">
    <source>
        <dbReference type="SAM" id="MobiDB-lite"/>
    </source>
</evidence>
<sequence length="503" mass="53916">ESDHSDEALDSTKSKAKATNAEPTTALAHFKALRVHALRLVALTQRNSAVMMYADAERTMELDPLVGMFRTFGRLNGISVRTGLHLCPVENFAEALSDKANMVHANYTIVPWSGYEDVSEDAAANTPSGSGGGALDYLFPRTPRSAQGTSPQQLQFITDVFVHSLGNVVVFLDRGFDRSGSSHGHGDSAGPVGNLGTMPVDLTTHSQYHQHSLGVGGPGGITAWRYVAHVVVPFFGGRDDRAAVHMALQFAANHGIKVTIARFIHVLDPTDNDAALGTADFIEASNQMTVMRSEQLAALPRAMVTGTLNNHPANVQSTVPQHQRTTIRLQSEQEDEALFNMLFQGSSVPEDEEALAESTSFTLTHYPNVTLELVETSTPLQTAIVKYRKLASHDLIVLGRGKDSGPGHRAEIEALLAVDGSHANNLYGSPNSGLSTSDGGYQPVDPDYADYKGTSPEAPGSAEAPILARQQNPKYGMLGDAAERFLAANCSSSLMVVQGRRSQ</sequence>
<dbReference type="InterPro" id="IPR050794">
    <property type="entry name" value="CPA2_transporter"/>
</dbReference>
<reference evidence="4" key="1">
    <citation type="submission" date="2022-07" db="EMBL/GenBank/DDBJ databases">
        <title>Phylogenomic reconstructions and comparative analyses of Kickxellomycotina fungi.</title>
        <authorList>
            <person name="Reynolds N.K."/>
            <person name="Stajich J.E."/>
            <person name="Barry K."/>
            <person name="Grigoriev I.V."/>
            <person name="Crous P."/>
            <person name="Smith M.E."/>
        </authorList>
    </citation>
    <scope>NUCLEOTIDE SEQUENCE</scope>
    <source>
        <strain evidence="4">RSA 567</strain>
    </source>
</reference>
<proteinExistence type="predicted"/>
<keyword evidence="2" id="KW-0406">Ion transport</keyword>
<dbReference type="PANTHER" id="PTHR32468">
    <property type="entry name" value="CATION/H + ANTIPORTER"/>
    <property type="match status" value="1"/>
</dbReference>
<dbReference type="PANTHER" id="PTHR32468:SF0">
    <property type="entry name" value="K(+)_H(+) ANTIPORTER 1"/>
    <property type="match status" value="1"/>
</dbReference>
<name>A0A9W8AW54_9FUNG</name>
<feature type="region of interest" description="Disordered" evidence="3">
    <location>
        <begin position="1"/>
        <end position="21"/>
    </location>
</feature>
<comment type="caution">
    <text evidence="4">The sequence shown here is derived from an EMBL/GenBank/DDBJ whole genome shotgun (WGS) entry which is preliminary data.</text>
</comment>
<feature type="non-terminal residue" evidence="4">
    <location>
        <position position="1"/>
    </location>
</feature>
<keyword evidence="5" id="KW-1185">Reference proteome</keyword>
<accession>A0A9W8AW54</accession>
<gene>
    <name evidence="4" type="primary">KHA1_3</name>
    <name evidence="4" type="ORF">H4R34_005849</name>
</gene>
<dbReference type="EMBL" id="JANBQB010001506">
    <property type="protein sequence ID" value="KAJ1971104.1"/>
    <property type="molecule type" value="Genomic_DNA"/>
</dbReference>
<organism evidence="4 5">
    <name type="scientific">Dimargaris verticillata</name>
    <dbReference type="NCBI Taxonomy" id="2761393"/>
    <lineage>
        <taxon>Eukaryota</taxon>
        <taxon>Fungi</taxon>
        <taxon>Fungi incertae sedis</taxon>
        <taxon>Zoopagomycota</taxon>
        <taxon>Kickxellomycotina</taxon>
        <taxon>Dimargaritomycetes</taxon>
        <taxon>Dimargaritales</taxon>
        <taxon>Dimargaritaceae</taxon>
        <taxon>Dimargaris</taxon>
    </lineage>
</organism>